<dbReference type="RefSeq" id="WP_010055187.1">
    <property type="nucleotide sequence ID" value="NZ_CP006991.1"/>
</dbReference>
<dbReference type="Proteomes" id="UP000027180">
    <property type="component" value="Plasmid pRetIE4771e"/>
</dbReference>
<dbReference type="GO" id="GO:0050660">
    <property type="term" value="F:flavin adenine dinucleotide binding"/>
    <property type="evidence" value="ECO:0007669"/>
    <property type="project" value="TreeGrafter"/>
</dbReference>
<evidence type="ECO:0000313" key="1">
    <source>
        <dbReference type="EMBL" id="AIC31408.1"/>
    </source>
</evidence>
<geneLocation type="plasmid" evidence="1 2">
    <name>pRetIE4771e</name>
</geneLocation>
<dbReference type="PANTHER" id="PTHR21197:SF0">
    <property type="entry name" value="UDP-GALACTOPYRANOSE MUTASE"/>
    <property type="match status" value="1"/>
</dbReference>
<dbReference type="Gene3D" id="3.50.50.60">
    <property type="entry name" value="FAD/NAD(P)-binding domain"/>
    <property type="match status" value="1"/>
</dbReference>
<sequence length="441" mass="49135">MDDASHHSFRMSAVQQFDIIVLGAGISGLVAASILSAQGNRVIVVDEYDHVGGNHIDWSSREGYTFDVGSLIFQDDSPLLRHFPELLERYVPIKPSWGRLNPQGKITVYPISIRDDILGAGPIGAVRIFVSVLYARIFCRRMANARDFARYWIGAYLLHRSGLGTYMKRFYGVPAEEIDLDLARKRMLWIAEYASLMNLLRRLLKRKRSIAPKNRQMARPREGFSVLYDAAVSRLQSCGVVFKLSASIHQVHKTDRGYAMSLDDASLAASRIISTVPIEVAERICGNGKTSGLKTITLITLYFSFAGDRGFRQSIIYNFSHQGSWKRLTVYSDFYGRVAGREYFAVEVIAGVVTSAEQAEADFRHHVCANRLFNGDLKLEGNQILTNAYPIYSKGAAQNAADAIARLRTFGIESIGRQGGFNYQPTARVSTIDVETAIGNP</sequence>
<dbReference type="GO" id="GO:0008767">
    <property type="term" value="F:UDP-galactopyranose mutase activity"/>
    <property type="evidence" value="ECO:0007669"/>
    <property type="project" value="TreeGrafter"/>
</dbReference>
<evidence type="ECO:0000313" key="2">
    <source>
        <dbReference type="Proteomes" id="UP000027180"/>
    </source>
</evidence>
<organism evidence="1 2">
    <name type="scientific">Rhizobium etli bv. mimosae str. IE4771</name>
    <dbReference type="NCBI Taxonomy" id="1432050"/>
    <lineage>
        <taxon>Bacteria</taxon>
        <taxon>Pseudomonadati</taxon>
        <taxon>Pseudomonadota</taxon>
        <taxon>Alphaproteobacteria</taxon>
        <taxon>Hyphomicrobiales</taxon>
        <taxon>Rhizobiaceae</taxon>
        <taxon>Rhizobium/Agrobacterium group</taxon>
        <taxon>Rhizobium</taxon>
    </lineage>
</organism>
<accession>A0A060I8W0</accession>
<dbReference type="GO" id="GO:0005829">
    <property type="term" value="C:cytosol"/>
    <property type="evidence" value="ECO:0007669"/>
    <property type="project" value="TreeGrafter"/>
</dbReference>
<dbReference type="PANTHER" id="PTHR21197">
    <property type="entry name" value="UDP-GALACTOPYRANOSE MUTASE"/>
    <property type="match status" value="1"/>
</dbReference>
<dbReference type="Pfam" id="PF13450">
    <property type="entry name" value="NAD_binding_8"/>
    <property type="match status" value="1"/>
</dbReference>
<dbReference type="KEGG" id="rei:IE4771_PE00182"/>
<keyword evidence="1" id="KW-0614">Plasmid</keyword>
<dbReference type="EMBL" id="CP006991">
    <property type="protein sequence ID" value="AIC31408.1"/>
    <property type="molecule type" value="Genomic_DNA"/>
</dbReference>
<dbReference type="AlphaFoldDB" id="A0A060I8W0"/>
<name>A0A060I8W0_RHIET</name>
<dbReference type="HOGENOM" id="CLU_608113_0_0_5"/>
<gene>
    <name evidence="1" type="ORF">IE4771_PE00182</name>
</gene>
<protein>
    <submittedName>
        <fullName evidence="1">Protoporphyrinogen oxidase-related protein</fullName>
    </submittedName>
</protein>
<reference evidence="1 2" key="1">
    <citation type="submission" date="2013-12" db="EMBL/GenBank/DDBJ databases">
        <title>Complete genome sequence of Rhizobium etli bv. mimosae IE4771.</title>
        <authorList>
            <person name="Bustos P."/>
            <person name="Santamaria R.I."/>
            <person name="Lozano L."/>
            <person name="Ormeno-Orrillo E."/>
            <person name="Rogel M.A."/>
            <person name="Romero D."/>
            <person name="Cevallos M.A."/>
            <person name="Martinez-Romero E."/>
            <person name="Gonzalez V."/>
        </authorList>
    </citation>
    <scope>NUCLEOTIDE SEQUENCE [LARGE SCALE GENOMIC DNA]</scope>
    <source>
        <strain evidence="1 2">IE4771</strain>
        <plasmid evidence="2">Plasmid pRetIE4771e</plasmid>
    </source>
</reference>
<dbReference type="SUPFAM" id="SSF51905">
    <property type="entry name" value="FAD/NAD(P)-binding domain"/>
    <property type="match status" value="1"/>
</dbReference>
<proteinExistence type="predicted"/>
<dbReference type="InterPro" id="IPR036188">
    <property type="entry name" value="FAD/NAD-bd_sf"/>
</dbReference>
<dbReference type="OrthoDB" id="7495318at2"/>